<evidence type="ECO:0000313" key="2">
    <source>
        <dbReference type="Proteomes" id="UP000183898"/>
    </source>
</evidence>
<dbReference type="AlphaFoldDB" id="A0A1H8NZB1"/>
<evidence type="ECO:0000313" key="1">
    <source>
        <dbReference type="EMBL" id="SEO34658.1"/>
    </source>
</evidence>
<accession>A0A1H8NZB1</accession>
<gene>
    <name evidence="1" type="ORF">SAMN05216404_11822</name>
</gene>
<proteinExistence type="predicted"/>
<name>A0A1H8NZB1_9PROT</name>
<sequence length="108" mass="12235">MTGYKSLHSRRPNNVVYRPYTHSHEKVKIGVETKGATRCVRRRTERFFPRALIEHVRLQFIAGGHVADGLKHQPLDIVRCASLLKLLILEGIRGVGGTHQGMIADKRI</sequence>
<protein>
    <submittedName>
        <fullName evidence="1">Uncharacterized protein</fullName>
    </submittedName>
</protein>
<reference evidence="1 2" key="1">
    <citation type="submission" date="2016-10" db="EMBL/GenBank/DDBJ databases">
        <authorList>
            <person name="de Groot N.N."/>
        </authorList>
    </citation>
    <scope>NUCLEOTIDE SEQUENCE [LARGE SCALE GENOMIC DNA]</scope>
    <source>
        <strain evidence="1 2">Nl18</strain>
    </source>
</reference>
<dbReference type="EMBL" id="FOCT01000018">
    <property type="protein sequence ID" value="SEO34658.1"/>
    <property type="molecule type" value="Genomic_DNA"/>
</dbReference>
<dbReference type="Proteomes" id="UP000183898">
    <property type="component" value="Unassembled WGS sequence"/>
</dbReference>
<organism evidence="1 2">
    <name type="scientific">Nitrosospira multiformis</name>
    <dbReference type="NCBI Taxonomy" id="1231"/>
    <lineage>
        <taxon>Bacteria</taxon>
        <taxon>Pseudomonadati</taxon>
        <taxon>Pseudomonadota</taxon>
        <taxon>Betaproteobacteria</taxon>
        <taxon>Nitrosomonadales</taxon>
        <taxon>Nitrosomonadaceae</taxon>
        <taxon>Nitrosospira</taxon>
    </lineage>
</organism>